<name>A0A498K2N7_MALDO</name>
<dbReference type="EMBL" id="RDQH01000330">
    <property type="protein sequence ID" value="RXI02419.1"/>
    <property type="molecule type" value="Genomic_DNA"/>
</dbReference>
<dbReference type="Proteomes" id="UP000290289">
    <property type="component" value="Chromosome 4"/>
</dbReference>
<accession>A0A498K2N7</accession>
<protein>
    <submittedName>
        <fullName evidence="1">Uncharacterized protein</fullName>
    </submittedName>
</protein>
<evidence type="ECO:0000313" key="1">
    <source>
        <dbReference type="EMBL" id="RXI02419.1"/>
    </source>
</evidence>
<organism evidence="1 2">
    <name type="scientific">Malus domestica</name>
    <name type="common">Apple</name>
    <name type="synonym">Pyrus malus</name>
    <dbReference type="NCBI Taxonomy" id="3750"/>
    <lineage>
        <taxon>Eukaryota</taxon>
        <taxon>Viridiplantae</taxon>
        <taxon>Streptophyta</taxon>
        <taxon>Embryophyta</taxon>
        <taxon>Tracheophyta</taxon>
        <taxon>Spermatophyta</taxon>
        <taxon>Magnoliopsida</taxon>
        <taxon>eudicotyledons</taxon>
        <taxon>Gunneridae</taxon>
        <taxon>Pentapetalae</taxon>
        <taxon>rosids</taxon>
        <taxon>fabids</taxon>
        <taxon>Rosales</taxon>
        <taxon>Rosaceae</taxon>
        <taxon>Amygdaloideae</taxon>
        <taxon>Maleae</taxon>
        <taxon>Malus</taxon>
    </lineage>
</organism>
<proteinExistence type="predicted"/>
<comment type="caution">
    <text evidence="1">The sequence shown here is derived from an EMBL/GenBank/DDBJ whole genome shotgun (WGS) entry which is preliminary data.</text>
</comment>
<dbReference type="AlphaFoldDB" id="A0A498K2N7"/>
<sequence>MLHKSHPFLPYAQNEKVVSFISFSPNSMLKIVGVARFFRAKSAFWSDEVMLLVTTEEGFTLILDSGNDLRSFR</sequence>
<reference evidence="1 2" key="1">
    <citation type="submission" date="2018-10" db="EMBL/GenBank/DDBJ databases">
        <title>A high-quality apple genome assembly.</title>
        <authorList>
            <person name="Hu J."/>
        </authorList>
    </citation>
    <scope>NUCLEOTIDE SEQUENCE [LARGE SCALE GENOMIC DNA]</scope>
    <source>
        <strain evidence="2">cv. HFTH1</strain>
        <tissue evidence="1">Young leaf</tissue>
    </source>
</reference>
<gene>
    <name evidence="1" type="ORF">DVH24_030348</name>
</gene>
<keyword evidence="2" id="KW-1185">Reference proteome</keyword>
<evidence type="ECO:0000313" key="2">
    <source>
        <dbReference type="Proteomes" id="UP000290289"/>
    </source>
</evidence>